<dbReference type="PANTHER" id="PTHR46090">
    <property type="entry name" value="ADP-RIBOSYLATION FACTOR-LIKE PROTEIN 13B"/>
    <property type="match status" value="1"/>
</dbReference>
<dbReference type="InterPro" id="IPR006689">
    <property type="entry name" value="Small_GTPase_ARF/SAR"/>
</dbReference>
<dbReference type="PRINTS" id="PR00328">
    <property type="entry name" value="SAR1GTPBP"/>
</dbReference>
<dbReference type="Pfam" id="PF00025">
    <property type="entry name" value="Arf"/>
    <property type="match status" value="1"/>
</dbReference>
<dbReference type="PROSITE" id="PS51417">
    <property type="entry name" value="ARF"/>
    <property type="match status" value="1"/>
</dbReference>
<dbReference type="PANTHER" id="PTHR46090:SF2">
    <property type="entry name" value="ADP-RIBOSYLATION FACTOR-LIKE PROTEIN 13B"/>
    <property type="match status" value="1"/>
</dbReference>
<dbReference type="InterPro" id="IPR051995">
    <property type="entry name" value="Ciliary_GTPase"/>
</dbReference>
<feature type="region of interest" description="Disordered" evidence="3">
    <location>
        <begin position="232"/>
        <end position="282"/>
    </location>
</feature>
<dbReference type="InterPro" id="IPR027417">
    <property type="entry name" value="P-loop_NTPase"/>
</dbReference>
<gene>
    <name evidence="4" type="ORF">ADUPG1_008763</name>
</gene>
<protein>
    <submittedName>
        <fullName evidence="4">Small GTPase superfamily, ARF/SAR type like protein</fullName>
    </submittedName>
</protein>
<name>A0ABQ5KT58_9EUKA</name>
<evidence type="ECO:0000313" key="4">
    <source>
        <dbReference type="EMBL" id="GKT35648.1"/>
    </source>
</evidence>
<feature type="compositionally biased region" description="Basic and acidic residues" evidence="3">
    <location>
        <begin position="248"/>
        <end position="265"/>
    </location>
</feature>
<organism evidence="4 5">
    <name type="scientific">Aduncisulcus paluster</name>
    <dbReference type="NCBI Taxonomy" id="2918883"/>
    <lineage>
        <taxon>Eukaryota</taxon>
        <taxon>Metamonada</taxon>
        <taxon>Carpediemonas-like organisms</taxon>
        <taxon>Aduncisulcus</taxon>
    </lineage>
</organism>
<evidence type="ECO:0000256" key="3">
    <source>
        <dbReference type="SAM" id="MobiDB-lite"/>
    </source>
</evidence>
<keyword evidence="1" id="KW-0547">Nucleotide-binding</keyword>
<evidence type="ECO:0000313" key="5">
    <source>
        <dbReference type="Proteomes" id="UP001057375"/>
    </source>
</evidence>
<evidence type="ECO:0000256" key="2">
    <source>
        <dbReference type="ARBA" id="ARBA00023134"/>
    </source>
</evidence>
<keyword evidence="2" id="KW-0342">GTP-binding</keyword>
<reference evidence="4" key="1">
    <citation type="submission" date="2022-03" db="EMBL/GenBank/DDBJ databases">
        <title>Draft genome sequence of Aduncisulcus paluster, a free-living microaerophilic Fornicata.</title>
        <authorList>
            <person name="Yuyama I."/>
            <person name="Kume K."/>
            <person name="Tamura T."/>
            <person name="Inagaki Y."/>
            <person name="Hashimoto T."/>
        </authorList>
    </citation>
    <scope>NUCLEOTIDE SEQUENCE</scope>
    <source>
        <strain evidence="4">NY0171</strain>
    </source>
</reference>
<dbReference type="Proteomes" id="UP001057375">
    <property type="component" value="Unassembled WGS sequence"/>
</dbReference>
<keyword evidence="5" id="KW-1185">Reference proteome</keyword>
<dbReference type="EMBL" id="BQXS01011035">
    <property type="protein sequence ID" value="GKT35648.1"/>
    <property type="molecule type" value="Genomic_DNA"/>
</dbReference>
<comment type="caution">
    <text evidence="4">The sequence shown here is derived from an EMBL/GenBank/DDBJ whole genome shotgun (WGS) entry which is preliminary data.</text>
</comment>
<dbReference type="SUPFAM" id="SSF52540">
    <property type="entry name" value="P-loop containing nucleoside triphosphate hydrolases"/>
    <property type="match status" value="1"/>
</dbReference>
<proteinExistence type="predicted"/>
<dbReference type="Gene3D" id="3.40.50.300">
    <property type="entry name" value="P-loop containing nucleotide triphosphate hydrolases"/>
    <property type="match status" value="1"/>
</dbReference>
<dbReference type="SMART" id="SM00177">
    <property type="entry name" value="ARF"/>
    <property type="match status" value="1"/>
</dbReference>
<accession>A0ABQ5KT58</accession>
<dbReference type="SMART" id="SM00178">
    <property type="entry name" value="SAR"/>
    <property type="match status" value="1"/>
</dbReference>
<evidence type="ECO:0000256" key="1">
    <source>
        <dbReference type="ARBA" id="ARBA00022741"/>
    </source>
</evidence>
<sequence>MREKRRRLQDRINKYSIYHCSIHIIIILVQQIHPQYTLLLLGIDNAGKSAIFNTLIGKPDPKLLPTVGLESHILELDSFKCELIDLGGGRNIRSYWTSYLARAHGIIYVVDVTDSERMKESSTVFDDLMKHSFMHEKPLLILKHKKDELGEEYDVIQTKESPKTVLIKDKGECEEFSFFSKIHPLSDYSSIYSPILLRKSLISLLKSIKKAGKPLQRKIDLDLQSEAERKKIEKEEKKKRIAERRKKRELERLAREKEKETESLPKDLPVPKSELQTVNTAE</sequence>